<evidence type="ECO:0000256" key="3">
    <source>
        <dbReference type="ARBA" id="ARBA00023027"/>
    </source>
</evidence>
<dbReference type="AlphaFoldDB" id="A0AA35ZCN9"/>
<proteinExistence type="predicted"/>
<name>A0AA35ZCN9_LACSI</name>
<dbReference type="SMART" id="SM01335">
    <property type="entry name" value="PADR1"/>
    <property type="match status" value="1"/>
</dbReference>
<sequence length="186" mass="21170">MKVDTRSHNHLPGDEEKIMTRKQKAEKQEHEQSPNKKPKSEDNNNNNGNKSNNKSLTDIVAEFDNFCKTTSQHLSIKQMRDILEANNADSSGSDDAVVPRCQDMMFYGVLKECPICGGTLHHDGHNYICEGSYSEWSTCTYSTNDPPRTEEPIKYPDFVQDSPISDLLMEHRDPEGETEEGYTVKR</sequence>
<dbReference type="Pfam" id="PF21728">
    <property type="entry name" value="PADR1_N"/>
    <property type="match status" value="1"/>
</dbReference>
<organism evidence="7 8">
    <name type="scientific">Lactuca saligna</name>
    <name type="common">Willowleaf lettuce</name>
    <dbReference type="NCBI Taxonomy" id="75948"/>
    <lineage>
        <taxon>Eukaryota</taxon>
        <taxon>Viridiplantae</taxon>
        <taxon>Streptophyta</taxon>
        <taxon>Embryophyta</taxon>
        <taxon>Tracheophyta</taxon>
        <taxon>Spermatophyta</taxon>
        <taxon>Magnoliopsida</taxon>
        <taxon>eudicotyledons</taxon>
        <taxon>Gunneridae</taxon>
        <taxon>Pentapetalae</taxon>
        <taxon>asterids</taxon>
        <taxon>campanulids</taxon>
        <taxon>Asterales</taxon>
        <taxon>Asteraceae</taxon>
        <taxon>Cichorioideae</taxon>
        <taxon>Cichorieae</taxon>
        <taxon>Lactucinae</taxon>
        <taxon>Lactuca</taxon>
    </lineage>
</organism>
<evidence type="ECO:0008006" key="9">
    <source>
        <dbReference type="Google" id="ProtNLM"/>
    </source>
</evidence>
<dbReference type="Gene3D" id="3.90.640.80">
    <property type="match status" value="1"/>
</dbReference>
<accession>A0AA35ZCN9</accession>
<evidence type="ECO:0000259" key="5">
    <source>
        <dbReference type="Pfam" id="PF08063"/>
    </source>
</evidence>
<keyword evidence="8" id="KW-1185">Reference proteome</keyword>
<dbReference type="InterPro" id="IPR012982">
    <property type="entry name" value="PARP1-like_PADR1_Zn_ribbon"/>
</dbReference>
<dbReference type="PANTHER" id="PTHR10459:SF106">
    <property type="entry name" value="PROTEIN ADP-RIBOSYLTRANSFERASE PARP3"/>
    <property type="match status" value="1"/>
</dbReference>
<feature type="region of interest" description="Disordered" evidence="4">
    <location>
        <begin position="1"/>
        <end position="54"/>
    </location>
</feature>
<dbReference type="Pfam" id="PF08063">
    <property type="entry name" value="Zn_ribbon_PADR1"/>
    <property type="match status" value="1"/>
</dbReference>
<dbReference type="InterPro" id="IPR050800">
    <property type="entry name" value="ARTD/PARP"/>
</dbReference>
<evidence type="ECO:0000313" key="7">
    <source>
        <dbReference type="EMBL" id="CAI9289876.1"/>
    </source>
</evidence>
<keyword evidence="1" id="KW-0328">Glycosyltransferase</keyword>
<evidence type="ECO:0000313" key="8">
    <source>
        <dbReference type="Proteomes" id="UP001177003"/>
    </source>
</evidence>
<feature type="compositionally biased region" description="Low complexity" evidence="4">
    <location>
        <begin position="43"/>
        <end position="54"/>
    </location>
</feature>
<dbReference type="InterPro" id="IPR049296">
    <property type="entry name" value="PARP1-like_PADR1_N"/>
</dbReference>
<feature type="domain" description="PARP1-like PADR1" evidence="6">
    <location>
        <begin position="51"/>
        <end position="108"/>
    </location>
</feature>
<dbReference type="GO" id="GO:0006302">
    <property type="term" value="P:double-strand break repair"/>
    <property type="evidence" value="ECO:0007669"/>
    <property type="project" value="TreeGrafter"/>
</dbReference>
<evidence type="ECO:0000256" key="4">
    <source>
        <dbReference type="SAM" id="MobiDB-lite"/>
    </source>
</evidence>
<dbReference type="PANTHER" id="PTHR10459">
    <property type="entry name" value="DNA LIGASE"/>
    <property type="match status" value="1"/>
</dbReference>
<dbReference type="GO" id="GO:0070212">
    <property type="term" value="P:protein poly-ADP-ribosylation"/>
    <property type="evidence" value="ECO:0007669"/>
    <property type="project" value="TreeGrafter"/>
</dbReference>
<reference evidence="7" key="1">
    <citation type="submission" date="2023-04" db="EMBL/GenBank/DDBJ databases">
        <authorList>
            <person name="Vijverberg K."/>
            <person name="Xiong W."/>
            <person name="Schranz E."/>
        </authorList>
    </citation>
    <scope>NUCLEOTIDE SEQUENCE</scope>
</reference>
<evidence type="ECO:0000259" key="6">
    <source>
        <dbReference type="Pfam" id="PF21728"/>
    </source>
</evidence>
<feature type="domain" description="PARP1-like PADR1" evidence="5">
    <location>
        <begin position="110"/>
        <end position="149"/>
    </location>
</feature>
<evidence type="ECO:0000256" key="2">
    <source>
        <dbReference type="ARBA" id="ARBA00022679"/>
    </source>
</evidence>
<dbReference type="GO" id="GO:0003950">
    <property type="term" value="F:NAD+ poly-ADP-ribosyltransferase activity"/>
    <property type="evidence" value="ECO:0007669"/>
    <property type="project" value="TreeGrafter"/>
</dbReference>
<evidence type="ECO:0000256" key="1">
    <source>
        <dbReference type="ARBA" id="ARBA00022676"/>
    </source>
</evidence>
<gene>
    <name evidence="7" type="ORF">LSALG_LOCUS29095</name>
</gene>
<dbReference type="GO" id="GO:1990404">
    <property type="term" value="F:NAD+-protein mono-ADP-ribosyltransferase activity"/>
    <property type="evidence" value="ECO:0007669"/>
    <property type="project" value="TreeGrafter"/>
</dbReference>
<dbReference type="Proteomes" id="UP001177003">
    <property type="component" value="Chromosome 6"/>
</dbReference>
<dbReference type="EMBL" id="OX465082">
    <property type="protein sequence ID" value="CAI9289876.1"/>
    <property type="molecule type" value="Genomic_DNA"/>
</dbReference>
<feature type="compositionally biased region" description="Basic and acidic residues" evidence="4">
    <location>
        <begin position="1"/>
        <end position="42"/>
    </location>
</feature>
<keyword evidence="3" id="KW-0520">NAD</keyword>
<keyword evidence="2" id="KW-0808">Transferase</keyword>
<dbReference type="GO" id="GO:0008270">
    <property type="term" value="F:zinc ion binding"/>
    <property type="evidence" value="ECO:0007669"/>
    <property type="project" value="InterPro"/>
</dbReference>
<dbReference type="GO" id="GO:0005730">
    <property type="term" value="C:nucleolus"/>
    <property type="evidence" value="ECO:0007669"/>
    <property type="project" value="TreeGrafter"/>
</dbReference>
<protein>
    <recommendedName>
        <fullName evidence="9">PADR1 domain-containing protein</fullName>
    </recommendedName>
</protein>
<dbReference type="PROSITE" id="PS52007">
    <property type="entry name" value="PADR1"/>
    <property type="match status" value="1"/>
</dbReference>